<dbReference type="InterPro" id="IPR036291">
    <property type="entry name" value="NAD(P)-bd_dom_sf"/>
</dbReference>
<sequence>MSERKNVLVAGANGTTGRIIINLLKKSEHYQPIAMVRKQEQKDRFEKQGVLAVLADLEEDLSHAVKNADKVIFAAGSKGKNSIGVDQEGAKSLIDAAKDAGLKKFVMLSSMGADDPAASDELEDYLRAKQNADEHLRASGLNYSIVRPGHLTDEAGTGKIQLKEKLKIQGSISRADVAKTLVETLADDVKQKQIFQILSGEVPIAKALHS</sequence>
<proteinExistence type="predicted"/>
<dbReference type="CDD" id="cd05243">
    <property type="entry name" value="SDR_a5"/>
    <property type="match status" value="1"/>
</dbReference>
<name>A0A328WQU2_9FLAO</name>
<comment type="caution">
    <text evidence="2">The sequence shown here is derived from an EMBL/GenBank/DDBJ whole genome shotgun (WGS) entry which is preliminary data.</text>
</comment>
<evidence type="ECO:0000313" key="2">
    <source>
        <dbReference type="EMBL" id="RAR47635.1"/>
    </source>
</evidence>
<keyword evidence="3" id="KW-1185">Reference proteome</keyword>
<dbReference type="Proteomes" id="UP000249518">
    <property type="component" value="Unassembled WGS sequence"/>
</dbReference>
<dbReference type="SUPFAM" id="SSF51735">
    <property type="entry name" value="NAD(P)-binding Rossmann-fold domains"/>
    <property type="match status" value="1"/>
</dbReference>
<dbReference type="InterPro" id="IPR016040">
    <property type="entry name" value="NAD(P)-bd_dom"/>
</dbReference>
<gene>
    <name evidence="2" type="ORF">B0I10_108138</name>
</gene>
<reference evidence="2 3" key="1">
    <citation type="submission" date="2018-06" db="EMBL/GenBank/DDBJ databases">
        <title>Genomic Encyclopedia of Type Strains, Phase III (KMG-III): the genomes of soil and plant-associated and newly described type strains.</title>
        <authorList>
            <person name="Whitman W."/>
        </authorList>
    </citation>
    <scope>NUCLEOTIDE SEQUENCE [LARGE SCALE GENOMIC DNA]</scope>
    <source>
        <strain evidence="2 3">CGMCC 1.12504</strain>
    </source>
</reference>
<dbReference type="OrthoDB" id="9803892at2"/>
<evidence type="ECO:0000313" key="3">
    <source>
        <dbReference type="Proteomes" id="UP000249518"/>
    </source>
</evidence>
<dbReference type="RefSeq" id="WP_112086308.1">
    <property type="nucleotide sequence ID" value="NZ_QLSV01000008.1"/>
</dbReference>
<dbReference type="PANTHER" id="PTHR15020:SF50">
    <property type="entry name" value="UPF0659 PROTEIN YMR090W"/>
    <property type="match status" value="1"/>
</dbReference>
<organism evidence="2 3">
    <name type="scientific">Flavobacterium lacus</name>
    <dbReference type="NCBI Taxonomy" id="1353778"/>
    <lineage>
        <taxon>Bacteria</taxon>
        <taxon>Pseudomonadati</taxon>
        <taxon>Bacteroidota</taxon>
        <taxon>Flavobacteriia</taxon>
        <taxon>Flavobacteriales</taxon>
        <taxon>Flavobacteriaceae</taxon>
        <taxon>Flavobacterium</taxon>
    </lineage>
</organism>
<dbReference type="AlphaFoldDB" id="A0A328WQU2"/>
<dbReference type="Pfam" id="PF13460">
    <property type="entry name" value="NAD_binding_10"/>
    <property type="match status" value="1"/>
</dbReference>
<feature type="domain" description="NAD(P)-binding" evidence="1">
    <location>
        <begin position="11"/>
        <end position="187"/>
    </location>
</feature>
<accession>A0A328WQU2</accession>
<dbReference type="Gene3D" id="3.40.50.720">
    <property type="entry name" value="NAD(P)-binding Rossmann-like Domain"/>
    <property type="match status" value="1"/>
</dbReference>
<dbReference type="EMBL" id="QLSV01000008">
    <property type="protein sequence ID" value="RAR47635.1"/>
    <property type="molecule type" value="Genomic_DNA"/>
</dbReference>
<evidence type="ECO:0000259" key="1">
    <source>
        <dbReference type="Pfam" id="PF13460"/>
    </source>
</evidence>
<protein>
    <submittedName>
        <fullName evidence="2">Uncharacterized protein YbjT (DUF2867 family)</fullName>
    </submittedName>
</protein>
<dbReference type="PANTHER" id="PTHR15020">
    <property type="entry name" value="FLAVIN REDUCTASE-RELATED"/>
    <property type="match status" value="1"/>
</dbReference>